<dbReference type="Pfam" id="PF02834">
    <property type="entry name" value="LigT_PEase"/>
    <property type="match status" value="2"/>
</dbReference>
<feature type="domain" description="Phosphoesterase HXTX" evidence="3">
    <location>
        <begin position="102"/>
        <end position="168"/>
    </location>
</feature>
<keyword evidence="1 2" id="KW-0378">Hydrolase</keyword>
<dbReference type="HAMAP" id="MF_01940">
    <property type="entry name" value="RNA_CPDase"/>
    <property type="match status" value="1"/>
</dbReference>
<comment type="caution">
    <text evidence="4">The sequence shown here is derived from an EMBL/GenBank/DDBJ whole genome shotgun (WGS) entry which is preliminary data.</text>
</comment>
<feature type="active site" description="Proton donor" evidence="2">
    <location>
        <position position="52"/>
    </location>
</feature>
<feature type="short sequence motif" description="HXTX 2" evidence="2">
    <location>
        <begin position="134"/>
        <end position="137"/>
    </location>
</feature>
<evidence type="ECO:0000259" key="3">
    <source>
        <dbReference type="Pfam" id="PF02834"/>
    </source>
</evidence>
<protein>
    <recommendedName>
        <fullName evidence="2">RNA 2',3'-cyclic phosphodiesterase</fullName>
        <shortName evidence="2">RNA 2',3'-CPDase</shortName>
        <ecNumber evidence="2">3.1.4.58</ecNumber>
    </recommendedName>
</protein>
<gene>
    <name evidence="4" type="primary">thpR</name>
    <name evidence="4" type="ORF">GPA25_05070</name>
</gene>
<evidence type="ECO:0000256" key="1">
    <source>
        <dbReference type="ARBA" id="ARBA00022801"/>
    </source>
</evidence>
<dbReference type="PANTHER" id="PTHR35561:SF1">
    <property type="entry name" value="RNA 2',3'-CYCLIC PHOSPHODIESTERASE"/>
    <property type="match status" value="1"/>
</dbReference>
<dbReference type="InterPro" id="IPR014051">
    <property type="entry name" value="Phosphoesterase_HXTX"/>
</dbReference>
<feature type="active site" description="Proton acceptor" evidence="2">
    <location>
        <position position="134"/>
    </location>
</feature>
<sequence>MRTATDTPDRTKPARVFFALWPDAGTARRLDDLAAHTHASCNGRRMRRDTFHLTLAFIGDIPRERVVDLITAGDRIPAAAFVLKMDRIATWRHNRIVWAGAREVPEALADLVARLNVVLVEAGFPVEQRKFAAHVTLLRNARADLASDEIDPPIDWQVGGFALVESDRREDGAHYKLLKVWTADSPLKD</sequence>
<proteinExistence type="inferred from homology"/>
<dbReference type="SUPFAM" id="SSF55144">
    <property type="entry name" value="LigT-like"/>
    <property type="match status" value="1"/>
</dbReference>
<dbReference type="Gene3D" id="3.90.1140.10">
    <property type="entry name" value="Cyclic phosphodiesterase"/>
    <property type="match status" value="1"/>
</dbReference>
<dbReference type="NCBIfam" id="TIGR02258">
    <property type="entry name" value="2_5_ligase"/>
    <property type="match status" value="1"/>
</dbReference>
<comment type="similarity">
    <text evidence="2">Belongs to the 2H phosphoesterase superfamily. ThpR family.</text>
</comment>
<keyword evidence="5" id="KW-1185">Reference proteome</keyword>
<dbReference type="PANTHER" id="PTHR35561">
    <property type="entry name" value="RNA 2',3'-CYCLIC PHOSPHODIESTERASE"/>
    <property type="match status" value="1"/>
</dbReference>
<dbReference type="Proteomes" id="UP000648984">
    <property type="component" value="Unassembled WGS sequence"/>
</dbReference>
<dbReference type="RefSeq" id="WP_169259280.1">
    <property type="nucleotide sequence ID" value="NZ_WTVQ01000006.1"/>
</dbReference>
<comment type="catalytic activity">
    <reaction evidence="2">
        <text>a 3'-end 2',3'-cyclophospho-ribonucleotide-RNA + H2O = a 3'-end 2'-phospho-ribonucleotide-RNA + H(+)</text>
        <dbReference type="Rhea" id="RHEA:11828"/>
        <dbReference type="Rhea" id="RHEA-COMP:10464"/>
        <dbReference type="Rhea" id="RHEA-COMP:17353"/>
        <dbReference type="ChEBI" id="CHEBI:15377"/>
        <dbReference type="ChEBI" id="CHEBI:15378"/>
        <dbReference type="ChEBI" id="CHEBI:83064"/>
        <dbReference type="ChEBI" id="CHEBI:173113"/>
        <dbReference type="EC" id="3.1.4.58"/>
    </reaction>
</comment>
<dbReference type="InterPro" id="IPR009097">
    <property type="entry name" value="Cyclic_Pdiesterase"/>
</dbReference>
<reference evidence="4 5" key="1">
    <citation type="submission" date="2019-12" db="EMBL/GenBank/DDBJ databases">
        <title>Comparative genomics gives insights into the taxonomy of the Azoarcus-Aromatoleum group and reveals separate origins of nif in the plant-associated Azoarcus and non-plant-associated Aromatoleum sub-groups.</title>
        <authorList>
            <person name="Lafos M."/>
            <person name="Maluk M."/>
            <person name="Batista M."/>
            <person name="Junghare M."/>
            <person name="Carmona M."/>
            <person name="Faoro H."/>
            <person name="Cruz L.M."/>
            <person name="Battistoni F."/>
            <person name="De Souza E."/>
            <person name="Pedrosa F."/>
            <person name="Chen W.-M."/>
            <person name="Poole P.S."/>
            <person name="Dixon R.A."/>
            <person name="James E.K."/>
        </authorList>
    </citation>
    <scope>NUCLEOTIDE SEQUENCE [LARGE SCALE GENOMIC DNA]</scope>
    <source>
        <strain evidence="4 5">22Lin</strain>
    </source>
</reference>
<accession>A0ABX1Q6X6</accession>
<feature type="domain" description="Phosphoesterase HXTX" evidence="3">
    <location>
        <begin position="21"/>
        <end position="98"/>
    </location>
</feature>
<dbReference type="EMBL" id="WTVQ01000006">
    <property type="protein sequence ID" value="NMG74123.1"/>
    <property type="molecule type" value="Genomic_DNA"/>
</dbReference>
<organism evidence="4 5">
    <name type="scientific">Aromatoleum diolicum</name>
    <dbReference type="NCBI Taxonomy" id="75796"/>
    <lineage>
        <taxon>Bacteria</taxon>
        <taxon>Pseudomonadati</taxon>
        <taxon>Pseudomonadota</taxon>
        <taxon>Betaproteobacteria</taxon>
        <taxon>Rhodocyclales</taxon>
        <taxon>Rhodocyclaceae</taxon>
        <taxon>Aromatoleum</taxon>
    </lineage>
</organism>
<feature type="short sequence motif" description="HXTX 1" evidence="2">
    <location>
        <begin position="52"/>
        <end position="55"/>
    </location>
</feature>
<dbReference type="InterPro" id="IPR004175">
    <property type="entry name" value="RNA_CPDase"/>
</dbReference>
<comment type="function">
    <text evidence="2">Hydrolyzes RNA 2',3'-cyclic phosphodiester to an RNA 2'-phosphomonoester.</text>
</comment>
<dbReference type="EC" id="3.1.4.58" evidence="2"/>
<evidence type="ECO:0000313" key="4">
    <source>
        <dbReference type="EMBL" id="NMG74123.1"/>
    </source>
</evidence>
<name>A0ABX1Q6X6_9RHOO</name>
<evidence type="ECO:0000256" key="2">
    <source>
        <dbReference type="HAMAP-Rule" id="MF_01940"/>
    </source>
</evidence>
<evidence type="ECO:0000313" key="5">
    <source>
        <dbReference type="Proteomes" id="UP000648984"/>
    </source>
</evidence>